<accession>A0ABV9F9P2</accession>
<dbReference type="RefSeq" id="WP_378093587.1">
    <property type="nucleotide sequence ID" value="NZ_JBHSEP010000003.1"/>
</dbReference>
<keyword evidence="6" id="KW-0564">Palmitate</keyword>
<evidence type="ECO:0000256" key="2">
    <source>
        <dbReference type="ARBA" id="ARBA00007886"/>
    </source>
</evidence>
<name>A0ABV9F9P2_9BACL</name>
<evidence type="ECO:0000256" key="3">
    <source>
        <dbReference type="ARBA" id="ARBA00022544"/>
    </source>
</evidence>
<comment type="similarity">
    <text evidence="2">Belongs to the GerABKC lipoprotein family.</text>
</comment>
<evidence type="ECO:0000256" key="7">
    <source>
        <dbReference type="ARBA" id="ARBA00023288"/>
    </source>
</evidence>
<dbReference type="Pfam" id="PF25198">
    <property type="entry name" value="Spore_GerAC_N"/>
    <property type="match status" value="1"/>
</dbReference>
<dbReference type="Proteomes" id="UP001596028">
    <property type="component" value="Unassembled WGS sequence"/>
</dbReference>
<comment type="caution">
    <text evidence="10">The sequence shown here is derived from an EMBL/GenBank/DDBJ whole genome shotgun (WGS) entry which is preliminary data.</text>
</comment>
<dbReference type="PANTHER" id="PTHR35789">
    <property type="entry name" value="SPORE GERMINATION PROTEIN B3"/>
    <property type="match status" value="1"/>
</dbReference>
<dbReference type="InterPro" id="IPR046953">
    <property type="entry name" value="Spore_GerAC-like_C"/>
</dbReference>
<dbReference type="PROSITE" id="PS51257">
    <property type="entry name" value="PROKAR_LIPOPROTEIN"/>
    <property type="match status" value="1"/>
</dbReference>
<reference evidence="11" key="1">
    <citation type="journal article" date="2019" name="Int. J. Syst. Evol. Microbiol.">
        <title>The Global Catalogue of Microorganisms (GCM) 10K type strain sequencing project: providing services to taxonomists for standard genome sequencing and annotation.</title>
        <authorList>
            <consortium name="The Broad Institute Genomics Platform"/>
            <consortium name="The Broad Institute Genome Sequencing Center for Infectious Disease"/>
            <person name="Wu L."/>
            <person name="Ma J."/>
        </authorList>
    </citation>
    <scope>NUCLEOTIDE SEQUENCE [LARGE SCALE GENOMIC DNA]</scope>
    <source>
        <strain evidence="11">CCUG 49571</strain>
    </source>
</reference>
<feature type="domain" description="Spore germination protein N-terminal" evidence="9">
    <location>
        <begin position="22"/>
        <end position="197"/>
    </location>
</feature>
<sequence length="386" mass="43802">MRKWLRCAWAIAVCFAIAGCWDIKSIQDVNYFTAIGIDYENGRYQVYVQQLDFSSVAKSETGKSDRPANIWVGKASGETTTEAIIELYQTTQQTVFWGHLNAIVLSKKALKQGGLLGVIDSIIRFPEFRYTPWVFGTEVELRKLFSTRPFFNLSPMNSILQAPEKNYEQRPMVAPMRLSRFVREIREPGLTTLLPSLAVTSHTWTENLKPDSQLELNGVYAMRNTRYLKWMPAGKLLGTRWVVNRSQGARVMLKDRGERVAALQLSKPKSKIRVSLHNGEPTFRVEVEAAATILELWKGNTEAELETMAAEEVTRQIKTSHLMGQKANADVLGLEHHLYRFHYPVWKRLTSNGSSPLANPVLGEIKTTVRIAHSGMYKLKRSVPES</sequence>
<dbReference type="EMBL" id="JBHSEP010000003">
    <property type="protein sequence ID" value="MFC4597904.1"/>
    <property type="molecule type" value="Genomic_DNA"/>
</dbReference>
<keyword evidence="4" id="KW-0732">Signal</keyword>
<dbReference type="NCBIfam" id="TIGR02887">
    <property type="entry name" value="spore_ger_x_C"/>
    <property type="match status" value="1"/>
</dbReference>
<dbReference type="PANTHER" id="PTHR35789:SF1">
    <property type="entry name" value="SPORE GERMINATION PROTEIN B3"/>
    <property type="match status" value="1"/>
</dbReference>
<comment type="subcellular location">
    <subcellularLocation>
        <location evidence="1">Membrane</location>
        <topology evidence="1">Lipid-anchor</topology>
    </subcellularLocation>
</comment>
<dbReference type="InterPro" id="IPR057336">
    <property type="entry name" value="GerAC_N"/>
</dbReference>
<dbReference type="InterPro" id="IPR008844">
    <property type="entry name" value="Spore_GerAC-like"/>
</dbReference>
<evidence type="ECO:0000313" key="11">
    <source>
        <dbReference type="Proteomes" id="UP001596028"/>
    </source>
</evidence>
<evidence type="ECO:0000256" key="5">
    <source>
        <dbReference type="ARBA" id="ARBA00023136"/>
    </source>
</evidence>
<evidence type="ECO:0000259" key="8">
    <source>
        <dbReference type="Pfam" id="PF05504"/>
    </source>
</evidence>
<dbReference type="Gene3D" id="3.30.300.210">
    <property type="entry name" value="Nutrient germinant receptor protein C, domain 3"/>
    <property type="match status" value="1"/>
</dbReference>
<keyword evidence="7" id="KW-0449">Lipoprotein</keyword>
<keyword evidence="3" id="KW-0309">Germination</keyword>
<dbReference type="Pfam" id="PF05504">
    <property type="entry name" value="Spore_GerAC"/>
    <property type="match status" value="1"/>
</dbReference>
<evidence type="ECO:0000313" key="10">
    <source>
        <dbReference type="EMBL" id="MFC4597904.1"/>
    </source>
</evidence>
<evidence type="ECO:0000259" key="9">
    <source>
        <dbReference type="Pfam" id="PF25198"/>
    </source>
</evidence>
<dbReference type="InterPro" id="IPR038501">
    <property type="entry name" value="Spore_GerAC_C_sf"/>
</dbReference>
<organism evidence="10 11">
    <name type="scientific">Cohnella hongkongensis</name>
    <dbReference type="NCBI Taxonomy" id="178337"/>
    <lineage>
        <taxon>Bacteria</taxon>
        <taxon>Bacillati</taxon>
        <taxon>Bacillota</taxon>
        <taxon>Bacilli</taxon>
        <taxon>Bacillales</taxon>
        <taxon>Paenibacillaceae</taxon>
        <taxon>Cohnella</taxon>
    </lineage>
</organism>
<evidence type="ECO:0000256" key="6">
    <source>
        <dbReference type="ARBA" id="ARBA00023139"/>
    </source>
</evidence>
<keyword evidence="5" id="KW-0472">Membrane</keyword>
<protein>
    <submittedName>
        <fullName evidence="10">Ger(X)C family spore germination protein</fullName>
    </submittedName>
</protein>
<feature type="domain" description="Spore germination GerAC-like C-terminal" evidence="8">
    <location>
        <begin position="218"/>
        <end position="352"/>
    </location>
</feature>
<evidence type="ECO:0000256" key="4">
    <source>
        <dbReference type="ARBA" id="ARBA00022729"/>
    </source>
</evidence>
<gene>
    <name evidence="10" type="ORF">ACFO3S_06595</name>
</gene>
<evidence type="ECO:0000256" key="1">
    <source>
        <dbReference type="ARBA" id="ARBA00004635"/>
    </source>
</evidence>
<keyword evidence="11" id="KW-1185">Reference proteome</keyword>
<proteinExistence type="inferred from homology"/>